<dbReference type="Proteomes" id="UP000254924">
    <property type="component" value="Unassembled WGS sequence"/>
</dbReference>
<dbReference type="EMBL" id="UHFN01000007">
    <property type="protein sequence ID" value="SUN62417.1"/>
    <property type="molecule type" value="Genomic_DNA"/>
</dbReference>
<organism evidence="2 3">
    <name type="scientific">Streptococcus hyointestinalis</name>
    <dbReference type="NCBI Taxonomy" id="1337"/>
    <lineage>
        <taxon>Bacteria</taxon>
        <taxon>Bacillati</taxon>
        <taxon>Bacillota</taxon>
        <taxon>Bacilli</taxon>
        <taxon>Lactobacillales</taxon>
        <taxon>Streptococcaceae</taxon>
        <taxon>Streptococcus</taxon>
    </lineage>
</organism>
<accession>A0A380KDQ9</accession>
<name>A0A380KDQ9_9STRE</name>
<keyword evidence="3" id="KW-1185">Reference proteome</keyword>
<dbReference type="InterPro" id="IPR003497">
    <property type="entry name" value="BRO_N_domain"/>
</dbReference>
<gene>
    <name evidence="2" type="ORF">NCTC12224_01873</name>
</gene>
<dbReference type="Pfam" id="PF02498">
    <property type="entry name" value="Bro-N"/>
    <property type="match status" value="1"/>
</dbReference>
<dbReference type="SMART" id="SM01040">
    <property type="entry name" value="Bro-N"/>
    <property type="match status" value="1"/>
</dbReference>
<dbReference type="OrthoDB" id="9812611at2"/>
<dbReference type="PROSITE" id="PS51750">
    <property type="entry name" value="BRO_N"/>
    <property type="match status" value="1"/>
</dbReference>
<evidence type="ECO:0000313" key="3">
    <source>
        <dbReference type="Proteomes" id="UP000254924"/>
    </source>
</evidence>
<sequence length="200" mass="23007">MEHLQVITSTVFNGHPLNIYGDNQEPLFLARDVAEMIDYKKTSQGYYDTATMLKLVDEDEKLKGIPFMDTATSIMGSTTKNFRSSQQVWFLTEHGLYEVLMRSSKPLAKEFRKYVKQVLKEIRLNGYYMQGELVSHAPHPSQPRISVDAECDYLDRLAQALLDADTRADKLTEIRKMHTFASVMMGKVDFTQYTLSYAQK</sequence>
<evidence type="ECO:0000259" key="1">
    <source>
        <dbReference type="PROSITE" id="PS51750"/>
    </source>
</evidence>
<protein>
    <submittedName>
        <fullName evidence="2">BRO family, N-terminal domain protein</fullName>
    </submittedName>
</protein>
<proteinExistence type="predicted"/>
<feature type="domain" description="Bro-N" evidence="1">
    <location>
        <begin position="4"/>
        <end position="126"/>
    </location>
</feature>
<evidence type="ECO:0000313" key="2">
    <source>
        <dbReference type="EMBL" id="SUN62417.1"/>
    </source>
</evidence>
<reference evidence="2 3" key="1">
    <citation type="submission" date="2018-06" db="EMBL/GenBank/DDBJ databases">
        <authorList>
            <consortium name="Pathogen Informatics"/>
            <person name="Doyle S."/>
        </authorList>
    </citation>
    <scope>NUCLEOTIDE SEQUENCE [LARGE SCALE GENOMIC DNA]</scope>
    <source>
        <strain evidence="2 3">NCTC12224</strain>
    </source>
</reference>
<dbReference type="AlphaFoldDB" id="A0A380KDQ9"/>